<evidence type="ECO:0000313" key="5">
    <source>
        <dbReference type="Proteomes" id="UP000219338"/>
    </source>
</evidence>
<dbReference type="STRING" id="47428.A0A284QVP0"/>
<dbReference type="OMA" id="PVYFAAC"/>
<dbReference type="EMBL" id="FUEG01000002">
    <property type="protein sequence ID" value="SJL00524.1"/>
    <property type="molecule type" value="Genomic_DNA"/>
</dbReference>
<keyword evidence="1 4" id="KW-0378">Hydrolase</keyword>
<dbReference type="Proteomes" id="UP000219338">
    <property type="component" value="Unassembled WGS sequence"/>
</dbReference>
<gene>
    <name evidence="4" type="ORF">ARMOST_03837</name>
</gene>
<dbReference type="OrthoDB" id="408373at2759"/>
<name>A0A284QVP0_ARMOS</name>
<reference evidence="5" key="1">
    <citation type="journal article" date="2017" name="Nat. Ecol. Evol.">
        <title>Genome expansion and lineage-specific genetic innovations in the forest pathogenic fungi Armillaria.</title>
        <authorList>
            <person name="Sipos G."/>
            <person name="Prasanna A.N."/>
            <person name="Walter M.C."/>
            <person name="O'Connor E."/>
            <person name="Balint B."/>
            <person name="Krizsan K."/>
            <person name="Kiss B."/>
            <person name="Hess J."/>
            <person name="Varga T."/>
            <person name="Slot J."/>
            <person name="Riley R."/>
            <person name="Boka B."/>
            <person name="Rigling D."/>
            <person name="Barry K."/>
            <person name="Lee J."/>
            <person name="Mihaltcheva S."/>
            <person name="LaButti K."/>
            <person name="Lipzen A."/>
            <person name="Waldron R."/>
            <person name="Moloney N.M."/>
            <person name="Sperisen C."/>
            <person name="Kredics L."/>
            <person name="Vagvoelgyi C."/>
            <person name="Patrignani A."/>
            <person name="Fitzpatrick D."/>
            <person name="Nagy I."/>
            <person name="Doyle S."/>
            <person name="Anderson J.B."/>
            <person name="Grigoriev I.V."/>
            <person name="Gueldener U."/>
            <person name="Muensterkoetter M."/>
            <person name="Nagy L.G."/>
        </authorList>
    </citation>
    <scope>NUCLEOTIDE SEQUENCE [LARGE SCALE GENOMIC DNA]</scope>
    <source>
        <strain evidence="5">C18/9</strain>
    </source>
</reference>
<accession>A0A284QVP0</accession>
<feature type="domain" description="AB hydrolase-1" evidence="3">
    <location>
        <begin position="30"/>
        <end position="106"/>
    </location>
</feature>
<keyword evidence="5" id="KW-1185">Reference proteome</keyword>
<dbReference type="InterPro" id="IPR000073">
    <property type="entry name" value="AB_hydrolase_1"/>
</dbReference>
<comment type="similarity">
    <text evidence="2">Belongs to the AB hydrolase superfamily. Epoxide hydrolase family.</text>
</comment>
<evidence type="ECO:0000256" key="1">
    <source>
        <dbReference type="ARBA" id="ARBA00022801"/>
    </source>
</evidence>
<sequence>MDSSLYKDFTTSRGLVYHYLLSAPKDGKPYLLFLHGFPSTSFDWRHQISFFAKEGYGLIVPDMLGYGGTSKPADPADYRSSLITKDIVEIIDAENATRVVAIGHDWFVVLWSRDLSKAFFLRGSKVSSRLANYYPDRFIAYGFLAVGYVVPRFENNYEQLLALSKKTFGYEIFGYWSFFSSPGADKIIEDNMESFLRLIYSRNRKSSASNFAPTGALKSYLLQGKTGNPIASYITEEEKEFHKKELLDGGMTGCLNWYTVMVSGIDAEDNKAIPADNLEITKPVFYGGALHDAVALNAVNKAATTDTCKNVTLHEYDGGHWIIWEAKDEINRDLLEWLKSL</sequence>
<dbReference type="PRINTS" id="PR00412">
    <property type="entry name" value="EPOXHYDRLASE"/>
</dbReference>
<organism evidence="4 5">
    <name type="scientific">Armillaria ostoyae</name>
    <name type="common">Armillaria root rot fungus</name>
    <dbReference type="NCBI Taxonomy" id="47428"/>
    <lineage>
        <taxon>Eukaryota</taxon>
        <taxon>Fungi</taxon>
        <taxon>Dikarya</taxon>
        <taxon>Basidiomycota</taxon>
        <taxon>Agaricomycotina</taxon>
        <taxon>Agaricomycetes</taxon>
        <taxon>Agaricomycetidae</taxon>
        <taxon>Agaricales</taxon>
        <taxon>Marasmiineae</taxon>
        <taxon>Physalacriaceae</taxon>
        <taxon>Armillaria</taxon>
    </lineage>
</organism>
<dbReference type="InterPro" id="IPR000639">
    <property type="entry name" value="Epox_hydrolase-like"/>
</dbReference>
<dbReference type="Pfam" id="PF00561">
    <property type="entry name" value="Abhydrolase_1"/>
    <property type="match status" value="1"/>
</dbReference>
<dbReference type="SUPFAM" id="SSF53474">
    <property type="entry name" value="alpha/beta-Hydrolases"/>
    <property type="match status" value="1"/>
</dbReference>
<evidence type="ECO:0000313" key="4">
    <source>
        <dbReference type="EMBL" id="SJL00524.1"/>
    </source>
</evidence>
<dbReference type="Gene3D" id="3.40.50.1820">
    <property type="entry name" value="alpha/beta hydrolase"/>
    <property type="match status" value="1"/>
</dbReference>
<evidence type="ECO:0000256" key="2">
    <source>
        <dbReference type="ARBA" id="ARBA00038334"/>
    </source>
</evidence>
<dbReference type="AlphaFoldDB" id="A0A284QVP0"/>
<dbReference type="InterPro" id="IPR029058">
    <property type="entry name" value="AB_hydrolase_fold"/>
</dbReference>
<dbReference type="PANTHER" id="PTHR43329">
    <property type="entry name" value="EPOXIDE HYDROLASE"/>
    <property type="match status" value="1"/>
</dbReference>
<evidence type="ECO:0000259" key="3">
    <source>
        <dbReference type="Pfam" id="PF00561"/>
    </source>
</evidence>
<proteinExistence type="inferred from homology"/>
<protein>
    <submittedName>
        <fullName evidence="4">Related to soluble epoxide hydrolase</fullName>
    </submittedName>
</protein>
<dbReference type="GO" id="GO:0016787">
    <property type="term" value="F:hydrolase activity"/>
    <property type="evidence" value="ECO:0007669"/>
    <property type="project" value="UniProtKB-KW"/>
</dbReference>